<dbReference type="AlphaFoldDB" id="A0A640VPB6"/>
<name>A0A640VPB6_9RHOB</name>
<keyword evidence="2" id="KW-1185">Reference proteome</keyword>
<proteinExistence type="predicted"/>
<sequence>MHLSDDWDRFRPMAQVPIMGHDVLALRQRFLEDLRSKRLQTKTMYLRAMRTFPRYLGPAPDIGVDASFRPPPSRRSQ</sequence>
<accession>A0A640VPB6</accession>
<evidence type="ECO:0000313" key="2">
    <source>
        <dbReference type="Proteomes" id="UP000436522"/>
    </source>
</evidence>
<comment type="caution">
    <text evidence="1">The sequence shown here is derived from an EMBL/GenBank/DDBJ whole genome shotgun (WGS) entry which is preliminary data.</text>
</comment>
<reference evidence="1 2" key="1">
    <citation type="submission" date="2019-12" db="EMBL/GenBank/DDBJ databases">
        <title>Roseobacter cerasinus sp. nov., isolated from seawater around aquaculture.</title>
        <authorList>
            <person name="Muramatsu S."/>
            <person name="Takabe Y."/>
            <person name="Mori K."/>
            <person name="Takaichi S."/>
            <person name="Hanada S."/>
        </authorList>
    </citation>
    <scope>NUCLEOTIDE SEQUENCE [LARGE SCALE GENOMIC DNA]</scope>
    <source>
        <strain evidence="1 2">AI77</strain>
    </source>
</reference>
<evidence type="ECO:0000313" key="1">
    <source>
        <dbReference type="EMBL" id="GFE50278.1"/>
    </source>
</evidence>
<dbReference type="Proteomes" id="UP000436522">
    <property type="component" value="Unassembled WGS sequence"/>
</dbReference>
<protein>
    <submittedName>
        <fullName evidence="1">Uncharacterized protein</fullName>
    </submittedName>
</protein>
<dbReference type="EMBL" id="BLIV01000003">
    <property type="protein sequence ID" value="GFE50278.1"/>
    <property type="molecule type" value="Genomic_DNA"/>
</dbReference>
<organism evidence="1 2">
    <name type="scientific">Roseobacter cerasinus</name>
    <dbReference type="NCBI Taxonomy" id="2602289"/>
    <lineage>
        <taxon>Bacteria</taxon>
        <taxon>Pseudomonadati</taxon>
        <taxon>Pseudomonadota</taxon>
        <taxon>Alphaproteobacteria</taxon>
        <taxon>Rhodobacterales</taxon>
        <taxon>Roseobacteraceae</taxon>
        <taxon>Roseobacter</taxon>
    </lineage>
</organism>
<gene>
    <name evidence="1" type="ORF">So717_20310</name>
</gene>